<evidence type="ECO:0000256" key="1">
    <source>
        <dbReference type="SAM" id="SignalP"/>
    </source>
</evidence>
<dbReference type="EMBL" id="JBAWKC010000002">
    <property type="protein sequence ID" value="MFH6768622.1"/>
    <property type="molecule type" value="Genomic_DNA"/>
</dbReference>
<dbReference type="PROSITE" id="PS51257">
    <property type="entry name" value="PROKAR_LIPOPROTEIN"/>
    <property type="match status" value="1"/>
</dbReference>
<accession>A0ABW7MP79</accession>
<protein>
    <recommendedName>
        <fullName evidence="4">Lipoprotein</fullName>
    </recommendedName>
</protein>
<feature type="chain" id="PRO_5045184047" description="Lipoprotein" evidence="1">
    <location>
        <begin position="23"/>
        <end position="76"/>
    </location>
</feature>
<dbReference type="RefSeq" id="WP_395437873.1">
    <property type="nucleotide sequence ID" value="NZ_JBAWKC010000002.1"/>
</dbReference>
<keyword evidence="1" id="KW-0732">Signal</keyword>
<comment type="caution">
    <text evidence="2">The sequence shown here is derived from an EMBL/GenBank/DDBJ whole genome shotgun (WGS) entry which is preliminary data.</text>
</comment>
<dbReference type="Proteomes" id="UP001610104">
    <property type="component" value="Unassembled WGS sequence"/>
</dbReference>
<evidence type="ECO:0000313" key="2">
    <source>
        <dbReference type="EMBL" id="MFH6768622.1"/>
    </source>
</evidence>
<gene>
    <name evidence="2" type="ORF">V8G56_07745</name>
</gene>
<feature type="signal peptide" evidence="1">
    <location>
        <begin position="1"/>
        <end position="22"/>
    </location>
</feature>
<evidence type="ECO:0008006" key="4">
    <source>
        <dbReference type="Google" id="ProtNLM"/>
    </source>
</evidence>
<sequence>MKKLLFSTILLLAISTSLTSCRDTKKSESIDDAIEKTSEATEGALEQTGKAIDNAVEQTKEAGEATKDAIDKVGGN</sequence>
<keyword evidence="3" id="KW-1185">Reference proteome</keyword>
<proteinExistence type="predicted"/>
<organism evidence="2 3">
    <name type="scientific">Gaetbulibacter aquiaggeris</name>
    <dbReference type="NCBI Taxonomy" id="1735373"/>
    <lineage>
        <taxon>Bacteria</taxon>
        <taxon>Pseudomonadati</taxon>
        <taxon>Bacteroidota</taxon>
        <taxon>Flavobacteriia</taxon>
        <taxon>Flavobacteriales</taxon>
        <taxon>Flavobacteriaceae</taxon>
        <taxon>Gaetbulibacter</taxon>
    </lineage>
</organism>
<reference evidence="2 3" key="1">
    <citation type="submission" date="2024-02" db="EMBL/GenBank/DDBJ databases">
        <title>A Gaetbulibacter species isolated from tidal flats and genomic insights of their niches.</title>
        <authorList>
            <person name="Ye Y."/>
        </authorList>
    </citation>
    <scope>NUCLEOTIDE SEQUENCE [LARGE SCALE GENOMIC DNA]</scope>
    <source>
        <strain evidence="2 3">KEM-8</strain>
    </source>
</reference>
<name>A0ABW7MP79_9FLAO</name>
<evidence type="ECO:0000313" key="3">
    <source>
        <dbReference type="Proteomes" id="UP001610104"/>
    </source>
</evidence>